<comment type="cofactor">
    <cofactor evidence="2">
        <name>Fe cation</name>
        <dbReference type="ChEBI" id="CHEBI:24875"/>
    </cofactor>
</comment>
<dbReference type="PANTHER" id="PTHR14049:SF9">
    <property type="entry name" value="PROCOLLAGEN-PROLINE 3-DIOXYGENASE"/>
    <property type="match status" value="1"/>
</dbReference>
<dbReference type="InterPro" id="IPR006620">
    <property type="entry name" value="Pro_4_hyd_alph"/>
</dbReference>
<reference evidence="10 11" key="1">
    <citation type="submission" date="2020-08" db="EMBL/GenBank/DDBJ databases">
        <title>Plant Genome Project.</title>
        <authorList>
            <person name="Zhang R.-G."/>
        </authorList>
    </citation>
    <scope>NUCLEOTIDE SEQUENCE [LARGE SCALE GENOMIC DNA]</scope>
    <source>
        <tissue evidence="10">Rhizome</tissue>
    </source>
</reference>
<evidence type="ECO:0000256" key="7">
    <source>
        <dbReference type="ARBA" id="ARBA00023002"/>
    </source>
</evidence>
<sequence length="395" mass="45048">MAAAPSMENPRRLLRGFFSFELCKELEFIHRSSGTVGYRPSVFSTTLPHLAATNCGHFILPFLPLRDRLKDAVEETFGCEFELFVEFTGLISWCKGASIGWHSDDNKPYLRQRDFAAVCYLNNHEKDFRGGLFHFKDGEPSSVAPIAGDVLIYTADERNIHCVDEVIDGERLTLTLWFTRDCSHDEDAKVINILSQRIQYEPDSFLPLPASSTMYWFQKDGSGFDVRHARVSFLGYDFSSTKEKSRADNSLCDPLELLDGRLYLARGDEVLVKEFLNSLHALQVLQFCYWRASELAKGREEVHRQGSARPAILKRTINLKLPLPHDDKLAVEILGGPSCNCIKLQFKWEDLVLGSAKWEEYVSQLHRNMLVCIPSWLSNHTLSLDNHIVEFVHAT</sequence>
<dbReference type="PANTHER" id="PTHR14049">
    <property type="entry name" value="LEPRECAN 1"/>
    <property type="match status" value="1"/>
</dbReference>
<dbReference type="InterPro" id="IPR044862">
    <property type="entry name" value="Pro_4_hyd_alph_FE2OG_OXY"/>
</dbReference>
<keyword evidence="11" id="KW-1185">Reference proteome</keyword>
<feature type="domain" description="Fe2OG dioxygenase" evidence="9">
    <location>
        <begin position="75"/>
        <end position="180"/>
    </location>
</feature>
<dbReference type="InterPro" id="IPR005123">
    <property type="entry name" value="Oxoglu/Fe-dep_dioxygenase_dom"/>
</dbReference>
<keyword evidence="4" id="KW-0479">Metal-binding</keyword>
<dbReference type="AlphaFoldDB" id="A0A8J5FHH6"/>
<proteinExistence type="predicted"/>
<comment type="caution">
    <text evidence="10">The sequence shown here is derived from an EMBL/GenBank/DDBJ whole genome shotgun (WGS) entry which is preliminary data.</text>
</comment>
<evidence type="ECO:0000313" key="11">
    <source>
        <dbReference type="Proteomes" id="UP000734854"/>
    </source>
</evidence>
<keyword evidence="8" id="KW-0408">Iron</keyword>
<keyword evidence="5" id="KW-0677">Repeat</keyword>
<name>A0A8J5FHH6_ZINOF</name>
<comment type="cofactor">
    <cofactor evidence="1">
        <name>L-ascorbate</name>
        <dbReference type="ChEBI" id="CHEBI:38290"/>
    </cofactor>
</comment>
<evidence type="ECO:0000256" key="8">
    <source>
        <dbReference type="ARBA" id="ARBA00023004"/>
    </source>
</evidence>
<evidence type="ECO:0000256" key="3">
    <source>
        <dbReference type="ARBA" id="ARBA00012262"/>
    </source>
</evidence>
<organism evidence="10 11">
    <name type="scientific">Zingiber officinale</name>
    <name type="common">Ginger</name>
    <name type="synonym">Amomum zingiber</name>
    <dbReference type="NCBI Taxonomy" id="94328"/>
    <lineage>
        <taxon>Eukaryota</taxon>
        <taxon>Viridiplantae</taxon>
        <taxon>Streptophyta</taxon>
        <taxon>Embryophyta</taxon>
        <taxon>Tracheophyta</taxon>
        <taxon>Spermatophyta</taxon>
        <taxon>Magnoliopsida</taxon>
        <taxon>Liliopsida</taxon>
        <taxon>Zingiberales</taxon>
        <taxon>Zingiberaceae</taxon>
        <taxon>Zingiber</taxon>
    </lineage>
</organism>
<dbReference type="EMBL" id="JACMSC010000015">
    <property type="protein sequence ID" value="KAG6485723.1"/>
    <property type="molecule type" value="Genomic_DNA"/>
</dbReference>
<protein>
    <recommendedName>
        <fullName evidence="3">procollagen-proline 3-dioxygenase</fullName>
        <ecNumber evidence="3">1.14.11.7</ecNumber>
    </recommendedName>
</protein>
<keyword evidence="7" id="KW-0560">Oxidoreductase</keyword>
<evidence type="ECO:0000256" key="1">
    <source>
        <dbReference type="ARBA" id="ARBA00001961"/>
    </source>
</evidence>
<evidence type="ECO:0000256" key="5">
    <source>
        <dbReference type="ARBA" id="ARBA00022737"/>
    </source>
</evidence>
<gene>
    <name evidence="10" type="ORF">ZIOFF_054288</name>
</gene>
<dbReference type="Pfam" id="PF13640">
    <property type="entry name" value="2OG-FeII_Oxy_3"/>
    <property type="match status" value="1"/>
</dbReference>
<keyword evidence="6" id="KW-0223">Dioxygenase</keyword>
<dbReference type="InterPro" id="IPR039575">
    <property type="entry name" value="P3H"/>
</dbReference>
<evidence type="ECO:0000256" key="4">
    <source>
        <dbReference type="ARBA" id="ARBA00022723"/>
    </source>
</evidence>
<evidence type="ECO:0000313" key="10">
    <source>
        <dbReference type="EMBL" id="KAG6485723.1"/>
    </source>
</evidence>
<evidence type="ECO:0000256" key="6">
    <source>
        <dbReference type="ARBA" id="ARBA00022964"/>
    </source>
</evidence>
<accession>A0A8J5FHH6</accession>
<dbReference type="OrthoDB" id="427071at2759"/>
<dbReference type="EC" id="1.14.11.7" evidence="3"/>
<dbReference type="GO" id="GO:0005506">
    <property type="term" value="F:iron ion binding"/>
    <property type="evidence" value="ECO:0007669"/>
    <property type="project" value="InterPro"/>
</dbReference>
<dbReference type="GO" id="GO:0019797">
    <property type="term" value="F:procollagen-proline 3-dioxygenase activity"/>
    <property type="evidence" value="ECO:0007669"/>
    <property type="project" value="UniProtKB-EC"/>
</dbReference>
<dbReference type="GO" id="GO:0032963">
    <property type="term" value="P:collagen metabolic process"/>
    <property type="evidence" value="ECO:0007669"/>
    <property type="project" value="InterPro"/>
</dbReference>
<evidence type="ECO:0000259" key="9">
    <source>
        <dbReference type="PROSITE" id="PS51471"/>
    </source>
</evidence>
<dbReference type="GO" id="GO:0031418">
    <property type="term" value="F:L-ascorbic acid binding"/>
    <property type="evidence" value="ECO:0007669"/>
    <property type="project" value="InterPro"/>
</dbReference>
<dbReference type="PROSITE" id="PS51471">
    <property type="entry name" value="FE2OG_OXY"/>
    <property type="match status" value="1"/>
</dbReference>
<dbReference type="Proteomes" id="UP000734854">
    <property type="component" value="Unassembled WGS sequence"/>
</dbReference>
<dbReference type="SMART" id="SM00702">
    <property type="entry name" value="P4Hc"/>
    <property type="match status" value="1"/>
</dbReference>
<evidence type="ECO:0000256" key="2">
    <source>
        <dbReference type="ARBA" id="ARBA00001962"/>
    </source>
</evidence>